<protein>
    <submittedName>
        <fullName evidence="1">Uncharacterized protein</fullName>
    </submittedName>
</protein>
<evidence type="ECO:0000313" key="2">
    <source>
        <dbReference type="Proteomes" id="UP001165136"/>
    </source>
</evidence>
<sequence length="53" mass="6128">MVCDIARAHADPESFQASMDVDGRWSKPVRERHKQFLKMIEKAVKTTPRPGKF</sequence>
<dbReference type="EMBL" id="BSTI01000046">
    <property type="protein sequence ID" value="GLY71711.1"/>
    <property type="molecule type" value="Genomic_DNA"/>
</dbReference>
<reference evidence="1" key="1">
    <citation type="submission" date="2023-03" db="EMBL/GenBank/DDBJ databases">
        <title>Amycolatopsis taiwanensis NBRC 103393.</title>
        <authorList>
            <person name="Ichikawa N."/>
            <person name="Sato H."/>
            <person name="Tonouchi N."/>
        </authorList>
    </citation>
    <scope>NUCLEOTIDE SEQUENCE</scope>
    <source>
        <strain evidence="1">NBRC 103393</strain>
    </source>
</reference>
<gene>
    <name evidence="1" type="ORF">Atai01_83300</name>
</gene>
<accession>A0A9W6R9A9</accession>
<keyword evidence="2" id="KW-1185">Reference proteome</keyword>
<evidence type="ECO:0000313" key="1">
    <source>
        <dbReference type="EMBL" id="GLY71711.1"/>
    </source>
</evidence>
<proteinExistence type="predicted"/>
<organism evidence="1 2">
    <name type="scientific">Amycolatopsis taiwanensis</name>
    <dbReference type="NCBI Taxonomy" id="342230"/>
    <lineage>
        <taxon>Bacteria</taxon>
        <taxon>Bacillati</taxon>
        <taxon>Actinomycetota</taxon>
        <taxon>Actinomycetes</taxon>
        <taxon>Pseudonocardiales</taxon>
        <taxon>Pseudonocardiaceae</taxon>
        <taxon>Amycolatopsis</taxon>
    </lineage>
</organism>
<dbReference type="Proteomes" id="UP001165136">
    <property type="component" value="Unassembled WGS sequence"/>
</dbReference>
<comment type="caution">
    <text evidence="1">The sequence shown here is derived from an EMBL/GenBank/DDBJ whole genome shotgun (WGS) entry which is preliminary data.</text>
</comment>
<dbReference type="AlphaFoldDB" id="A0A9W6R9A9"/>
<name>A0A9W6R9A9_9PSEU</name>